<organism evidence="2 3">
    <name type="scientific">Streptomyces litchfieldiae</name>
    <dbReference type="NCBI Taxonomy" id="3075543"/>
    <lineage>
        <taxon>Bacteria</taxon>
        <taxon>Bacillati</taxon>
        <taxon>Actinomycetota</taxon>
        <taxon>Actinomycetes</taxon>
        <taxon>Kitasatosporales</taxon>
        <taxon>Streptomycetaceae</taxon>
        <taxon>Streptomyces</taxon>
    </lineage>
</organism>
<feature type="region of interest" description="Disordered" evidence="1">
    <location>
        <begin position="1"/>
        <end position="50"/>
    </location>
</feature>
<dbReference type="InterPro" id="IPR035183">
    <property type="entry name" value="DUF5304"/>
</dbReference>
<evidence type="ECO:0000313" key="2">
    <source>
        <dbReference type="EMBL" id="MDT0346562.1"/>
    </source>
</evidence>
<keyword evidence="3" id="KW-1185">Reference proteome</keyword>
<dbReference type="RefSeq" id="WP_311707682.1">
    <property type="nucleotide sequence ID" value="NZ_JAVREL010000021.1"/>
</dbReference>
<name>A0ABU2MY29_9ACTN</name>
<dbReference type="EMBL" id="JAVREL010000021">
    <property type="protein sequence ID" value="MDT0346562.1"/>
    <property type="molecule type" value="Genomic_DNA"/>
</dbReference>
<dbReference type="Pfam" id="PF17230">
    <property type="entry name" value="DUF5304"/>
    <property type="match status" value="1"/>
</dbReference>
<feature type="compositionally biased region" description="Acidic residues" evidence="1">
    <location>
        <begin position="147"/>
        <end position="156"/>
    </location>
</feature>
<protein>
    <submittedName>
        <fullName evidence="2">DUF5304 domain-containing protein</fullName>
    </submittedName>
</protein>
<dbReference type="Proteomes" id="UP001183246">
    <property type="component" value="Unassembled WGS sequence"/>
</dbReference>
<evidence type="ECO:0000256" key="1">
    <source>
        <dbReference type="SAM" id="MobiDB-lite"/>
    </source>
</evidence>
<comment type="caution">
    <text evidence="2">The sequence shown here is derived from an EMBL/GenBank/DDBJ whole genome shotgun (WGS) entry which is preliminary data.</text>
</comment>
<gene>
    <name evidence="2" type="ORF">RM590_28850</name>
</gene>
<sequence>MSDVSENPAEEPAGPAPEADSDAWATACGEDLDEERARRRAKYHAPTGDAAEELRKLADALTDQLGRLGASLGPGVGLAAGPLAAQARAALEPVIERNAEVFQHLAGAGQELLAAYRAAVLGQEGRWTRGAAPRPERDTAARRDGDGDPEEPDDPDTAPGSERIDLD</sequence>
<feature type="compositionally biased region" description="Basic and acidic residues" evidence="1">
    <location>
        <begin position="134"/>
        <end position="146"/>
    </location>
</feature>
<feature type="compositionally biased region" description="Low complexity" evidence="1">
    <location>
        <begin position="1"/>
        <end position="18"/>
    </location>
</feature>
<proteinExistence type="predicted"/>
<accession>A0ABU2MY29</accession>
<reference evidence="3" key="1">
    <citation type="submission" date="2023-07" db="EMBL/GenBank/DDBJ databases">
        <title>30 novel species of actinomycetes from the DSMZ collection.</title>
        <authorList>
            <person name="Nouioui I."/>
        </authorList>
    </citation>
    <scope>NUCLEOTIDE SEQUENCE [LARGE SCALE GENOMIC DNA]</scope>
    <source>
        <strain evidence="3">DSM 44938</strain>
    </source>
</reference>
<evidence type="ECO:0000313" key="3">
    <source>
        <dbReference type="Proteomes" id="UP001183246"/>
    </source>
</evidence>
<feature type="region of interest" description="Disordered" evidence="1">
    <location>
        <begin position="124"/>
        <end position="167"/>
    </location>
</feature>